<proteinExistence type="predicted"/>
<feature type="chain" id="PRO_5046873169" evidence="1">
    <location>
        <begin position="25"/>
        <end position="110"/>
    </location>
</feature>
<reference evidence="3" key="1">
    <citation type="journal article" date="2019" name="Int. J. Syst. Evol. Microbiol.">
        <title>The Global Catalogue of Microorganisms (GCM) 10K type strain sequencing project: providing services to taxonomists for standard genome sequencing and annotation.</title>
        <authorList>
            <consortium name="The Broad Institute Genomics Platform"/>
            <consortium name="The Broad Institute Genome Sequencing Center for Infectious Disease"/>
            <person name="Wu L."/>
            <person name="Ma J."/>
        </authorList>
    </citation>
    <scope>NUCLEOTIDE SEQUENCE [LARGE SCALE GENOMIC DNA]</scope>
    <source>
        <strain evidence="3">DFY28</strain>
    </source>
</reference>
<accession>A0ABW4MXU1</accession>
<name>A0ABW4MXU1_9CAUL</name>
<evidence type="ECO:0000256" key="1">
    <source>
        <dbReference type="SAM" id="SignalP"/>
    </source>
</evidence>
<sequence length="110" mass="12813">MKRILLSLAAASTLVVAVPVTASAAPWQSVNQRQDTLERRIDQGVRRGDLTRAEAQRLRAQFREIAQLERQYRRSGGGLSARERADLDRRFDRLSQRIYAQRHDHQVRRY</sequence>
<evidence type="ECO:0000313" key="3">
    <source>
        <dbReference type="Proteomes" id="UP001597237"/>
    </source>
</evidence>
<comment type="caution">
    <text evidence="2">The sequence shown here is derived from an EMBL/GenBank/DDBJ whole genome shotgun (WGS) entry which is preliminary data.</text>
</comment>
<dbReference type="Proteomes" id="UP001597237">
    <property type="component" value="Unassembled WGS sequence"/>
</dbReference>
<dbReference type="RefSeq" id="WP_377280560.1">
    <property type="nucleotide sequence ID" value="NZ_JBHRSI010000001.1"/>
</dbReference>
<evidence type="ECO:0000313" key="2">
    <source>
        <dbReference type="EMBL" id="MFD1782383.1"/>
    </source>
</evidence>
<organism evidence="2 3">
    <name type="scientific">Phenylobacterium terrae</name>
    <dbReference type="NCBI Taxonomy" id="2665495"/>
    <lineage>
        <taxon>Bacteria</taxon>
        <taxon>Pseudomonadati</taxon>
        <taxon>Pseudomonadota</taxon>
        <taxon>Alphaproteobacteria</taxon>
        <taxon>Caulobacterales</taxon>
        <taxon>Caulobacteraceae</taxon>
        <taxon>Phenylobacterium</taxon>
    </lineage>
</organism>
<dbReference type="EMBL" id="JBHUEY010000001">
    <property type="protein sequence ID" value="MFD1782383.1"/>
    <property type="molecule type" value="Genomic_DNA"/>
</dbReference>
<keyword evidence="3" id="KW-1185">Reference proteome</keyword>
<feature type="signal peptide" evidence="1">
    <location>
        <begin position="1"/>
        <end position="24"/>
    </location>
</feature>
<keyword evidence="1" id="KW-0732">Signal</keyword>
<gene>
    <name evidence="2" type="ORF">ACFSC0_03170</name>
</gene>
<protein>
    <submittedName>
        <fullName evidence="2">Uncharacterized protein</fullName>
    </submittedName>
</protein>